<dbReference type="InterPro" id="IPR047057">
    <property type="entry name" value="MerR_fam"/>
</dbReference>
<evidence type="ECO:0000313" key="5">
    <source>
        <dbReference type="EMBL" id="GLK11639.1"/>
    </source>
</evidence>
<keyword evidence="2" id="KW-0238">DNA-binding</keyword>
<evidence type="ECO:0000313" key="6">
    <source>
        <dbReference type="Proteomes" id="UP001143474"/>
    </source>
</evidence>
<dbReference type="PANTHER" id="PTHR30204:SF93">
    <property type="entry name" value="HTH MERR-TYPE DOMAIN-CONTAINING PROTEIN"/>
    <property type="match status" value="1"/>
</dbReference>
<dbReference type="GO" id="GO:0003677">
    <property type="term" value="F:DNA binding"/>
    <property type="evidence" value="ECO:0007669"/>
    <property type="project" value="UniProtKB-KW"/>
</dbReference>
<dbReference type="Proteomes" id="UP001143474">
    <property type="component" value="Unassembled WGS sequence"/>
</dbReference>
<dbReference type="InterPro" id="IPR009061">
    <property type="entry name" value="DNA-bd_dom_put_sf"/>
</dbReference>
<comment type="caution">
    <text evidence="5">The sequence shown here is derived from an EMBL/GenBank/DDBJ whole genome shotgun (WGS) entry which is preliminary data.</text>
</comment>
<reference evidence="5" key="1">
    <citation type="journal article" date="2014" name="Int. J. Syst. Evol. Microbiol.">
        <title>Complete genome sequence of Corynebacterium casei LMG S-19264T (=DSM 44701T), isolated from a smear-ripened cheese.</title>
        <authorList>
            <consortium name="US DOE Joint Genome Institute (JGI-PGF)"/>
            <person name="Walter F."/>
            <person name="Albersmeier A."/>
            <person name="Kalinowski J."/>
            <person name="Ruckert C."/>
        </authorList>
    </citation>
    <scope>NUCLEOTIDE SEQUENCE</scope>
    <source>
        <strain evidence="5">VKM Ac-2007</strain>
    </source>
</reference>
<dbReference type="PROSITE" id="PS50937">
    <property type="entry name" value="HTH_MERR_2"/>
    <property type="match status" value="1"/>
</dbReference>
<keyword evidence="6" id="KW-1185">Reference proteome</keyword>
<dbReference type="InterPro" id="IPR000551">
    <property type="entry name" value="MerR-type_HTH_dom"/>
</dbReference>
<accession>A0A9W6I5L4</accession>
<feature type="domain" description="HTH merR-type" evidence="4">
    <location>
        <begin position="1"/>
        <end position="46"/>
    </location>
</feature>
<reference evidence="5" key="2">
    <citation type="submission" date="2023-01" db="EMBL/GenBank/DDBJ databases">
        <authorList>
            <person name="Sun Q."/>
            <person name="Evtushenko L."/>
        </authorList>
    </citation>
    <scope>NUCLEOTIDE SEQUENCE</scope>
    <source>
        <strain evidence="5">VKM Ac-2007</strain>
    </source>
</reference>
<name>A0A9W6I5L4_9ACTN</name>
<proteinExistence type="predicted"/>
<keyword evidence="1" id="KW-0805">Transcription regulation</keyword>
<dbReference type="EMBL" id="BSEV01000012">
    <property type="protein sequence ID" value="GLK11639.1"/>
    <property type="molecule type" value="Genomic_DNA"/>
</dbReference>
<dbReference type="Pfam" id="PF09278">
    <property type="entry name" value="MerR-DNA-bind"/>
    <property type="match status" value="1"/>
</dbReference>
<keyword evidence="3" id="KW-0804">Transcription</keyword>
<dbReference type="Gene3D" id="1.10.1660.10">
    <property type="match status" value="1"/>
</dbReference>
<dbReference type="RefSeq" id="WP_271220011.1">
    <property type="nucleotide sequence ID" value="NZ_BAAAVD010000020.1"/>
</dbReference>
<evidence type="ECO:0000256" key="2">
    <source>
        <dbReference type="ARBA" id="ARBA00023125"/>
    </source>
</evidence>
<gene>
    <name evidence="5" type="ORF">GCM10017600_50460</name>
</gene>
<dbReference type="InterPro" id="IPR015358">
    <property type="entry name" value="Tscrpt_reg_MerR_DNA-bd"/>
</dbReference>
<protein>
    <submittedName>
        <fullName evidence="5">MerR family transcriptional regulator</fullName>
    </submittedName>
</protein>
<evidence type="ECO:0000256" key="3">
    <source>
        <dbReference type="ARBA" id="ARBA00023163"/>
    </source>
</evidence>
<dbReference type="SUPFAM" id="SSF46955">
    <property type="entry name" value="Putative DNA-binding domain"/>
    <property type="match status" value="1"/>
</dbReference>
<sequence>MGLLTPARAEGDRRRYGPDDLFRVALILRAKEAGFGLDAIHEMVTTRDPEVRREVMRRQRADLVRRIARAQTSLTLIDGALNCDHRDFTTCPHFQQMLREQIGDDAFHTPE</sequence>
<organism evidence="5 6">
    <name type="scientific">Streptosporangium carneum</name>
    <dbReference type="NCBI Taxonomy" id="47481"/>
    <lineage>
        <taxon>Bacteria</taxon>
        <taxon>Bacillati</taxon>
        <taxon>Actinomycetota</taxon>
        <taxon>Actinomycetes</taxon>
        <taxon>Streptosporangiales</taxon>
        <taxon>Streptosporangiaceae</taxon>
        <taxon>Streptosporangium</taxon>
    </lineage>
</organism>
<evidence type="ECO:0000256" key="1">
    <source>
        <dbReference type="ARBA" id="ARBA00023015"/>
    </source>
</evidence>
<dbReference type="PANTHER" id="PTHR30204">
    <property type="entry name" value="REDOX-CYCLING DRUG-SENSING TRANSCRIPTIONAL ACTIVATOR SOXR"/>
    <property type="match status" value="1"/>
</dbReference>
<evidence type="ECO:0000259" key="4">
    <source>
        <dbReference type="PROSITE" id="PS50937"/>
    </source>
</evidence>
<dbReference type="CDD" id="cd00592">
    <property type="entry name" value="HTH_MerR-like"/>
    <property type="match status" value="1"/>
</dbReference>
<dbReference type="SMART" id="SM00422">
    <property type="entry name" value="HTH_MERR"/>
    <property type="match status" value="1"/>
</dbReference>
<dbReference type="AlphaFoldDB" id="A0A9W6I5L4"/>
<dbReference type="GO" id="GO:0003700">
    <property type="term" value="F:DNA-binding transcription factor activity"/>
    <property type="evidence" value="ECO:0007669"/>
    <property type="project" value="InterPro"/>
</dbReference>